<keyword evidence="1" id="KW-1133">Transmembrane helix</keyword>
<gene>
    <name evidence="2" type="ORF">METZ01_LOCUS6607</name>
</gene>
<dbReference type="AlphaFoldDB" id="A0A381NJQ8"/>
<reference evidence="2" key="1">
    <citation type="submission" date="2018-05" db="EMBL/GenBank/DDBJ databases">
        <authorList>
            <person name="Lanie J.A."/>
            <person name="Ng W.-L."/>
            <person name="Kazmierczak K.M."/>
            <person name="Andrzejewski T.M."/>
            <person name="Davidsen T.M."/>
            <person name="Wayne K.J."/>
            <person name="Tettelin H."/>
            <person name="Glass J.I."/>
            <person name="Rusch D."/>
            <person name="Podicherti R."/>
            <person name="Tsui H.-C.T."/>
            <person name="Winkler M.E."/>
        </authorList>
    </citation>
    <scope>NUCLEOTIDE SEQUENCE</scope>
</reference>
<dbReference type="EMBL" id="UINC01000347">
    <property type="protein sequence ID" value="SUZ53753.1"/>
    <property type="molecule type" value="Genomic_DNA"/>
</dbReference>
<evidence type="ECO:0000313" key="2">
    <source>
        <dbReference type="EMBL" id="SUZ53753.1"/>
    </source>
</evidence>
<evidence type="ECO:0000256" key="1">
    <source>
        <dbReference type="SAM" id="Phobius"/>
    </source>
</evidence>
<organism evidence="2">
    <name type="scientific">marine metagenome</name>
    <dbReference type="NCBI Taxonomy" id="408172"/>
    <lineage>
        <taxon>unclassified sequences</taxon>
        <taxon>metagenomes</taxon>
        <taxon>ecological metagenomes</taxon>
    </lineage>
</organism>
<proteinExistence type="predicted"/>
<name>A0A381NJQ8_9ZZZZ</name>
<dbReference type="InterPro" id="IPR025470">
    <property type="entry name" value="DUF4321"/>
</dbReference>
<feature type="transmembrane region" description="Helical" evidence="1">
    <location>
        <begin position="72"/>
        <end position="91"/>
    </location>
</feature>
<evidence type="ECO:0008006" key="3">
    <source>
        <dbReference type="Google" id="ProtNLM"/>
    </source>
</evidence>
<dbReference type="Pfam" id="PF14209">
    <property type="entry name" value="DUF4321"/>
    <property type="match status" value="1"/>
</dbReference>
<protein>
    <recommendedName>
        <fullName evidence="3">DUF4321 domain-containing protein</fullName>
    </recommendedName>
</protein>
<keyword evidence="1" id="KW-0472">Membrane</keyword>
<sequence length="95" mass="10517">MKKRKLHFIVLSLFVGAIFGGVVGNIFSLVLPESVVKDFFLTSITFDLGGLVNNDIGVFIIDLKVIVLKLGLSMSFNFTSVIGIAVAYYILRYLR</sequence>
<keyword evidence="1" id="KW-0812">Transmembrane</keyword>
<accession>A0A381NJQ8</accession>